<accession>A0AAE4FQ74</accession>
<dbReference type="AlphaFoldDB" id="A0AAE4FQ74"/>
<evidence type="ECO:0000313" key="2">
    <source>
        <dbReference type="Proteomes" id="UP001268256"/>
    </source>
</evidence>
<comment type="caution">
    <text evidence="1">The sequence shown here is derived from an EMBL/GenBank/DDBJ whole genome shotgun (WGS) entry which is preliminary data.</text>
</comment>
<reference evidence="2" key="1">
    <citation type="submission" date="2023-07" db="EMBL/GenBank/DDBJ databases">
        <authorList>
            <person name="Luz R."/>
            <person name="Cordeiro R."/>
            <person name="Fonseca A."/>
            <person name="Goncalves V."/>
        </authorList>
    </citation>
    <scope>NUCLEOTIDE SEQUENCE [LARGE SCALE GENOMIC DNA]</scope>
    <source>
        <strain evidence="2">BACA0444</strain>
    </source>
</reference>
<dbReference type="RefSeq" id="WP_322877477.1">
    <property type="nucleotide sequence ID" value="NZ_JAVMIP010000003.1"/>
</dbReference>
<protein>
    <submittedName>
        <fullName evidence="1">Uncharacterized protein</fullName>
    </submittedName>
</protein>
<sequence>MNKLSEIRLQQEISTLICDYLICQNCSFIDRDRDRYRRGEKCKVCGLANDAGRLAFHLNISTLVNLINEAYHSKSAIENLYRPESKNISILILFCTLREALINDFLLQNMRANQLPKSIIYKLLDDNKMTHQKFNDLFSVITGDKWDKAIANISEIKSIDFCDVSTLMKEASRMRNKFLHDGSAWAIPPDYGKTCMDALPSLMALFVALHNLYTHPLIYKRLEESQSPEGNASIERNDLA</sequence>
<keyword evidence="2" id="KW-1185">Reference proteome</keyword>
<proteinExistence type="predicted"/>
<evidence type="ECO:0000313" key="1">
    <source>
        <dbReference type="EMBL" id="MDS3860193.1"/>
    </source>
</evidence>
<dbReference type="EMBL" id="JAVMIP010000003">
    <property type="protein sequence ID" value="MDS3860193.1"/>
    <property type="molecule type" value="Genomic_DNA"/>
</dbReference>
<organism evidence="1 2">
    <name type="scientific">Pseudocalidococcus azoricus BACA0444</name>
    <dbReference type="NCBI Taxonomy" id="2918990"/>
    <lineage>
        <taxon>Bacteria</taxon>
        <taxon>Bacillati</taxon>
        <taxon>Cyanobacteriota</taxon>
        <taxon>Cyanophyceae</taxon>
        <taxon>Acaryochloridales</taxon>
        <taxon>Thermosynechococcaceae</taxon>
        <taxon>Pseudocalidococcus</taxon>
        <taxon>Pseudocalidococcus azoricus</taxon>
    </lineage>
</organism>
<name>A0AAE4FQ74_9CYAN</name>
<dbReference type="Proteomes" id="UP001268256">
    <property type="component" value="Unassembled WGS sequence"/>
</dbReference>
<gene>
    <name evidence="1" type="ORF">RIF25_05180</name>
</gene>